<proteinExistence type="predicted"/>
<feature type="compositionally biased region" description="Basic and acidic residues" evidence="1">
    <location>
        <begin position="341"/>
        <end position="351"/>
    </location>
</feature>
<feature type="compositionally biased region" description="Polar residues" evidence="1">
    <location>
        <begin position="790"/>
        <end position="817"/>
    </location>
</feature>
<feature type="region of interest" description="Disordered" evidence="1">
    <location>
        <begin position="653"/>
        <end position="682"/>
    </location>
</feature>
<feature type="compositionally biased region" description="Polar residues" evidence="1">
    <location>
        <begin position="331"/>
        <end position="340"/>
    </location>
</feature>
<feature type="region of interest" description="Disordered" evidence="1">
    <location>
        <begin position="330"/>
        <end position="377"/>
    </location>
</feature>
<feature type="compositionally biased region" description="Low complexity" evidence="1">
    <location>
        <begin position="768"/>
        <end position="781"/>
    </location>
</feature>
<protein>
    <submittedName>
        <fullName evidence="2">Uncharacterized protein</fullName>
    </submittedName>
</protein>
<evidence type="ECO:0000313" key="2">
    <source>
        <dbReference type="EnsemblMetazoa" id="XP_032455848"/>
    </source>
</evidence>
<evidence type="ECO:0000313" key="3">
    <source>
        <dbReference type="Proteomes" id="UP000002358"/>
    </source>
</evidence>
<dbReference type="RefSeq" id="XP_032455848.1">
    <property type="nucleotide sequence ID" value="XM_032599957.1"/>
</dbReference>
<feature type="compositionally biased region" description="Low complexity" evidence="1">
    <location>
        <begin position="653"/>
        <end position="668"/>
    </location>
</feature>
<evidence type="ECO:0000256" key="1">
    <source>
        <dbReference type="SAM" id="MobiDB-lite"/>
    </source>
</evidence>
<feature type="region of interest" description="Disordered" evidence="1">
    <location>
        <begin position="134"/>
        <end position="202"/>
    </location>
</feature>
<keyword evidence="3" id="KW-1185">Reference proteome</keyword>
<feature type="compositionally biased region" description="Polar residues" evidence="1">
    <location>
        <begin position="179"/>
        <end position="192"/>
    </location>
</feature>
<organism evidence="2 3">
    <name type="scientific">Nasonia vitripennis</name>
    <name type="common">Parasitic wasp</name>
    <dbReference type="NCBI Taxonomy" id="7425"/>
    <lineage>
        <taxon>Eukaryota</taxon>
        <taxon>Metazoa</taxon>
        <taxon>Ecdysozoa</taxon>
        <taxon>Arthropoda</taxon>
        <taxon>Hexapoda</taxon>
        <taxon>Insecta</taxon>
        <taxon>Pterygota</taxon>
        <taxon>Neoptera</taxon>
        <taxon>Endopterygota</taxon>
        <taxon>Hymenoptera</taxon>
        <taxon>Apocrita</taxon>
        <taxon>Proctotrupomorpha</taxon>
        <taxon>Chalcidoidea</taxon>
        <taxon>Pteromalidae</taxon>
        <taxon>Pteromalinae</taxon>
        <taxon>Nasonia</taxon>
    </lineage>
</organism>
<dbReference type="AlphaFoldDB" id="A0A7M7R184"/>
<feature type="region of interest" description="Disordered" evidence="1">
    <location>
        <begin position="256"/>
        <end position="316"/>
    </location>
</feature>
<accession>A0A7M7R184</accession>
<feature type="compositionally biased region" description="Low complexity" evidence="1">
    <location>
        <begin position="304"/>
        <end position="314"/>
    </location>
</feature>
<feature type="region of interest" description="Disordered" evidence="1">
    <location>
        <begin position="734"/>
        <end position="855"/>
    </location>
</feature>
<dbReference type="GeneID" id="100679944"/>
<feature type="compositionally biased region" description="Polar residues" evidence="1">
    <location>
        <begin position="828"/>
        <end position="839"/>
    </location>
</feature>
<name>A0A7M7R184_NASVI</name>
<dbReference type="EnsemblMetazoa" id="XM_032599957">
    <property type="protein sequence ID" value="XP_032455848"/>
    <property type="gene ID" value="LOC100679944"/>
</dbReference>
<feature type="compositionally biased region" description="Basic and acidic residues" evidence="1">
    <location>
        <begin position="669"/>
        <end position="678"/>
    </location>
</feature>
<sequence length="904" mass="101146">MPGIHVRSLSRLHWENRDKEPALTVPGSYWLCHKNNIYKFTFKFHKTIRNLSHFTYSKELMKIIRRVIKWQPRQGQHFSTKNLLVTYNHASWTRQDKMFAVMKFCDRPDANAFPHAFILTVKIINQEVELQQTEQTMGSTAAKPDSENPPECVSDAFNVTPSVQPLLENSPKEGEVNGDESTPSIESTNGYNNKKDEDVSWSPRTRLRLKQLDSQGSLNITEKESPAVSQVCVEATNGTTQSLKIQGVELGVGGGSSNNGSITMRDMDCNSQSEPSVRSEMPITLPQRLDISKSCLDDDEDSKSSSGSQSDSASLPYQYLIERDIERELQNSKNNNGTAENDSKSSKDSRKSSGKLRSRQDSKDSEPAPPDVANLRSSDITDLVMKGLMFTIRQDKDTVTVVEQKTKLEVDEVLENSEKVETKEGDPCLLNSSLLWLEKMITRMQEPPASLPEQSHNGLPNALVSFIDLTHSANLETEEKLNEADTAEKKEVCQNTAALETANCWSQFFPDKDISDSTFHKIEKALGDSSMYLNDEDGIDDMELRLDDEEEEDIIPEALVHNSLFDGALDAMSKTPSSMEAFEDLLMDDMEPNEDVIVDEVVTKLSTISRPSSALSLNENNLGKDSPKLSKIKVISNQIITNDQIPPALLKALKSKQQSQSQNGSVKSSSDDSSRDSLKSNNEINIKHIEPVIETSANIIVENNNVTEVKDVNELSVDAKVEVMLKKLKKSDFENYKTSKSSSSVSNQEIRSKPSSAVDISNDKSSHKTTSSKNSHKSNSNITPVDNIRLTRSNSKLNTKSNEQSTSSISNENTFKTECSVETRAQRTSENSSSKLNENIENKPLLRKRKSSTSDPCATKFFESVNKNGIEKKDVRIKVWKLINDISYGVTVRVERLDMKKIRR</sequence>
<feature type="compositionally biased region" description="Polar residues" evidence="1">
    <location>
        <begin position="747"/>
        <end position="759"/>
    </location>
</feature>
<reference evidence="2" key="1">
    <citation type="submission" date="2021-01" db="UniProtKB">
        <authorList>
            <consortium name="EnsemblMetazoa"/>
        </authorList>
    </citation>
    <scope>IDENTIFICATION</scope>
</reference>
<dbReference type="Proteomes" id="UP000002358">
    <property type="component" value="Chromosome 4"/>
</dbReference>